<dbReference type="Gene3D" id="3.20.20.70">
    <property type="entry name" value="Aldolase class I"/>
    <property type="match status" value="1"/>
</dbReference>
<feature type="active site" description="Proton donor" evidence="4">
    <location>
        <position position="191"/>
    </location>
</feature>
<feature type="binding site" evidence="4">
    <location>
        <begin position="213"/>
        <end position="214"/>
    </location>
    <ligand>
        <name>3-amino-2-oxopropyl phosphate</name>
        <dbReference type="ChEBI" id="CHEBI:57279"/>
    </ligand>
</feature>
<keyword evidence="3 4" id="KW-0664">Pyridoxine biosynthesis</keyword>
<dbReference type="Pfam" id="PF03740">
    <property type="entry name" value="PdxJ"/>
    <property type="match status" value="1"/>
</dbReference>
<feature type="active site" description="Proton acceptor" evidence="4">
    <location>
        <position position="70"/>
    </location>
</feature>
<dbReference type="CDD" id="cd00003">
    <property type="entry name" value="PNPsynthase"/>
    <property type="match status" value="1"/>
</dbReference>
<proteinExistence type="inferred from homology"/>
<gene>
    <name evidence="4 6" type="primary">pdxJ</name>
    <name evidence="6" type="ORF">CA12_08830</name>
</gene>
<accession>A0A517P600</accession>
<evidence type="ECO:0000313" key="7">
    <source>
        <dbReference type="Proteomes" id="UP000318741"/>
    </source>
</evidence>
<sequence>MTALHVNVDHVATVRQARRTTEPDPVQAAVLAELAGADGITVHLREDRRHIQDRDVRVLRETVQTRLNLEMAPTAAMCALAIEVKPDVAMLVPENRQEITTEGGLNVYELKDSVREAVQKLHDAGIPVSLFLDPEEKQIDTAAELGAEVVELHTGRYAEATAERQRRLELDILMTEASRVLDEGMQLNAGHGLNYRNVRPIAAIPGVRELHIGHGIVSRAVLVGFEQAVREMKALMTGHR</sequence>
<dbReference type="GO" id="GO:0005829">
    <property type="term" value="C:cytosol"/>
    <property type="evidence" value="ECO:0007669"/>
    <property type="project" value="TreeGrafter"/>
</dbReference>
<dbReference type="NCBIfam" id="NF003627">
    <property type="entry name" value="PRK05265.1-5"/>
    <property type="match status" value="1"/>
</dbReference>
<comment type="catalytic activity">
    <reaction evidence="4">
        <text>3-amino-2-oxopropyl phosphate + 1-deoxy-D-xylulose 5-phosphate = pyridoxine 5'-phosphate + phosphate + 2 H2O + H(+)</text>
        <dbReference type="Rhea" id="RHEA:15265"/>
        <dbReference type="ChEBI" id="CHEBI:15377"/>
        <dbReference type="ChEBI" id="CHEBI:15378"/>
        <dbReference type="ChEBI" id="CHEBI:43474"/>
        <dbReference type="ChEBI" id="CHEBI:57279"/>
        <dbReference type="ChEBI" id="CHEBI:57792"/>
        <dbReference type="ChEBI" id="CHEBI:58589"/>
        <dbReference type="EC" id="2.6.99.2"/>
    </reaction>
</comment>
<dbReference type="GO" id="GO:0033856">
    <property type="term" value="F:pyridoxine 5'-phosphate synthase activity"/>
    <property type="evidence" value="ECO:0007669"/>
    <property type="project" value="UniProtKB-UniRule"/>
</dbReference>
<dbReference type="OrthoDB" id="9806590at2"/>
<dbReference type="EC" id="2.6.99.2" evidence="4 5"/>
<dbReference type="InterPro" id="IPR013785">
    <property type="entry name" value="Aldolase_TIM"/>
</dbReference>
<dbReference type="SUPFAM" id="SSF63892">
    <property type="entry name" value="Pyridoxine 5'-phosphate synthase"/>
    <property type="match status" value="1"/>
</dbReference>
<name>A0A517P600_9PLAN</name>
<comment type="pathway">
    <text evidence="4">Cofactor biosynthesis; pyridoxine 5'-phosphate biosynthesis; pyridoxine 5'-phosphate from D-erythrose 4-phosphate: step 5/5.</text>
</comment>
<dbReference type="HAMAP" id="MF_00279">
    <property type="entry name" value="PdxJ"/>
    <property type="match status" value="1"/>
</dbReference>
<evidence type="ECO:0000256" key="5">
    <source>
        <dbReference type="NCBIfam" id="TIGR00559"/>
    </source>
</evidence>
<dbReference type="PANTHER" id="PTHR30456">
    <property type="entry name" value="PYRIDOXINE 5'-PHOSPHATE SYNTHASE"/>
    <property type="match status" value="1"/>
</dbReference>
<keyword evidence="2 4" id="KW-0808">Transferase</keyword>
<feature type="site" description="Transition state stabilizer" evidence="4">
    <location>
        <position position="151"/>
    </location>
</feature>
<dbReference type="UniPathway" id="UPA00244">
    <property type="reaction ID" value="UER00313"/>
</dbReference>
<dbReference type="PANTHER" id="PTHR30456:SF0">
    <property type="entry name" value="PYRIDOXINE 5'-PHOSPHATE SYNTHASE"/>
    <property type="match status" value="1"/>
</dbReference>
<feature type="binding site" evidence="4">
    <location>
        <begin position="9"/>
        <end position="10"/>
    </location>
    <ligand>
        <name>1-deoxy-D-xylulose 5-phosphate</name>
        <dbReference type="ChEBI" id="CHEBI:57792"/>
    </ligand>
</feature>
<evidence type="ECO:0000256" key="1">
    <source>
        <dbReference type="ARBA" id="ARBA00022490"/>
    </source>
</evidence>
<evidence type="ECO:0000256" key="3">
    <source>
        <dbReference type="ARBA" id="ARBA00023096"/>
    </source>
</evidence>
<dbReference type="NCBIfam" id="NF003625">
    <property type="entry name" value="PRK05265.1-3"/>
    <property type="match status" value="1"/>
</dbReference>
<dbReference type="InterPro" id="IPR036130">
    <property type="entry name" value="Pyridoxine-5'_phos_synth"/>
</dbReference>
<dbReference type="GO" id="GO:0008615">
    <property type="term" value="P:pyridoxine biosynthetic process"/>
    <property type="evidence" value="ECO:0007669"/>
    <property type="project" value="UniProtKB-UniRule"/>
</dbReference>
<dbReference type="AlphaFoldDB" id="A0A517P600"/>
<feature type="binding site" evidence="4">
    <location>
        <position position="100"/>
    </location>
    <ligand>
        <name>1-deoxy-D-xylulose 5-phosphate</name>
        <dbReference type="ChEBI" id="CHEBI:57792"/>
    </ligand>
</feature>
<dbReference type="Proteomes" id="UP000318741">
    <property type="component" value="Chromosome"/>
</dbReference>
<keyword evidence="7" id="KW-1185">Reference proteome</keyword>
<organism evidence="6 7">
    <name type="scientific">Alienimonas californiensis</name>
    <dbReference type="NCBI Taxonomy" id="2527989"/>
    <lineage>
        <taxon>Bacteria</taxon>
        <taxon>Pseudomonadati</taxon>
        <taxon>Planctomycetota</taxon>
        <taxon>Planctomycetia</taxon>
        <taxon>Planctomycetales</taxon>
        <taxon>Planctomycetaceae</taxon>
        <taxon>Alienimonas</taxon>
    </lineage>
</organism>
<comment type="subcellular location">
    <subcellularLocation>
        <location evidence="4">Cytoplasm</location>
    </subcellularLocation>
</comment>
<evidence type="ECO:0000256" key="2">
    <source>
        <dbReference type="ARBA" id="ARBA00022679"/>
    </source>
</evidence>
<comment type="subunit">
    <text evidence="4">Homooctamer; tetramer of dimers.</text>
</comment>
<feature type="active site" description="Proton acceptor" evidence="4">
    <location>
        <position position="43"/>
    </location>
</feature>
<evidence type="ECO:0000313" key="6">
    <source>
        <dbReference type="EMBL" id="QDT14804.1"/>
    </source>
</evidence>
<feature type="binding site" evidence="4">
    <location>
        <position position="45"/>
    </location>
    <ligand>
        <name>1-deoxy-D-xylulose 5-phosphate</name>
        <dbReference type="ChEBI" id="CHEBI:57792"/>
    </ligand>
</feature>
<feature type="binding site" evidence="4">
    <location>
        <position position="50"/>
    </location>
    <ligand>
        <name>1-deoxy-D-xylulose 5-phosphate</name>
        <dbReference type="ChEBI" id="CHEBI:57792"/>
    </ligand>
</feature>
<dbReference type="InterPro" id="IPR004569">
    <property type="entry name" value="PyrdxlP_synth_PdxJ"/>
</dbReference>
<reference evidence="6 7" key="1">
    <citation type="submission" date="2019-02" db="EMBL/GenBank/DDBJ databases">
        <title>Deep-cultivation of Planctomycetes and their phenomic and genomic characterization uncovers novel biology.</title>
        <authorList>
            <person name="Wiegand S."/>
            <person name="Jogler M."/>
            <person name="Boedeker C."/>
            <person name="Pinto D."/>
            <person name="Vollmers J."/>
            <person name="Rivas-Marin E."/>
            <person name="Kohn T."/>
            <person name="Peeters S.H."/>
            <person name="Heuer A."/>
            <person name="Rast P."/>
            <person name="Oberbeckmann S."/>
            <person name="Bunk B."/>
            <person name="Jeske O."/>
            <person name="Meyerdierks A."/>
            <person name="Storesund J.E."/>
            <person name="Kallscheuer N."/>
            <person name="Luecker S."/>
            <person name="Lage O.M."/>
            <person name="Pohl T."/>
            <person name="Merkel B.J."/>
            <person name="Hornburger P."/>
            <person name="Mueller R.-W."/>
            <person name="Bruemmer F."/>
            <person name="Labrenz M."/>
            <person name="Spormann A.M."/>
            <person name="Op den Camp H."/>
            <person name="Overmann J."/>
            <person name="Amann R."/>
            <person name="Jetten M.S.M."/>
            <person name="Mascher T."/>
            <person name="Medema M.H."/>
            <person name="Devos D.P."/>
            <person name="Kaster A.-K."/>
            <person name="Ovreas L."/>
            <person name="Rohde M."/>
            <person name="Galperin M.Y."/>
            <person name="Jogler C."/>
        </authorList>
    </citation>
    <scope>NUCLEOTIDE SEQUENCE [LARGE SCALE GENOMIC DNA]</scope>
    <source>
        <strain evidence="6 7">CA12</strain>
    </source>
</reference>
<dbReference type="RefSeq" id="WP_145357661.1">
    <property type="nucleotide sequence ID" value="NZ_CP036265.1"/>
</dbReference>
<comment type="function">
    <text evidence="4">Catalyzes the complicated ring closure reaction between the two acyclic compounds 1-deoxy-D-xylulose-5-phosphate (DXP) and 3-amino-2-oxopropyl phosphate (1-amino-acetone-3-phosphate or AAP) to form pyridoxine 5'-phosphate (PNP) and inorganic phosphate.</text>
</comment>
<feature type="binding site" evidence="4">
    <location>
        <position position="192"/>
    </location>
    <ligand>
        <name>3-amino-2-oxopropyl phosphate</name>
        <dbReference type="ChEBI" id="CHEBI:57279"/>
    </ligand>
</feature>
<keyword evidence="1 4" id="KW-0963">Cytoplasm</keyword>
<dbReference type="NCBIfam" id="TIGR00559">
    <property type="entry name" value="pdxJ"/>
    <property type="match status" value="1"/>
</dbReference>
<dbReference type="EMBL" id="CP036265">
    <property type="protein sequence ID" value="QDT14804.1"/>
    <property type="molecule type" value="Genomic_DNA"/>
</dbReference>
<feature type="binding site" evidence="4">
    <location>
        <position position="7"/>
    </location>
    <ligand>
        <name>3-amino-2-oxopropyl phosphate</name>
        <dbReference type="ChEBI" id="CHEBI:57279"/>
    </ligand>
</feature>
<dbReference type="KEGG" id="acaf:CA12_08830"/>
<comment type="similarity">
    <text evidence="4">Belongs to the PNP synthase family.</text>
</comment>
<evidence type="ECO:0000256" key="4">
    <source>
        <dbReference type="HAMAP-Rule" id="MF_00279"/>
    </source>
</evidence>
<feature type="binding site" evidence="4">
    <location>
        <position position="18"/>
    </location>
    <ligand>
        <name>3-amino-2-oxopropyl phosphate</name>
        <dbReference type="ChEBI" id="CHEBI:57279"/>
    </ligand>
</feature>
<protein>
    <recommendedName>
        <fullName evidence="4 5">Pyridoxine 5'-phosphate synthase</fullName>
        <shortName evidence="4">PNP synthase</shortName>
        <ecNumber evidence="4 5">2.6.99.2</ecNumber>
    </recommendedName>
</protein>